<dbReference type="GO" id="GO:0005886">
    <property type="term" value="C:plasma membrane"/>
    <property type="evidence" value="ECO:0007669"/>
    <property type="project" value="UniProtKB-SubCell"/>
</dbReference>
<feature type="transmembrane region" description="Helical" evidence="7">
    <location>
        <begin position="272"/>
        <end position="295"/>
    </location>
</feature>
<dbReference type="EMBL" id="CP001964">
    <property type="protein sequence ID" value="ADG76462.1"/>
    <property type="molecule type" value="Genomic_DNA"/>
</dbReference>
<proteinExistence type="predicted"/>
<reference evidence="9 10" key="1">
    <citation type="journal article" date="2010" name="Stand. Genomic Sci.">
        <title>Complete genome sequence of Cellulomonas flavigena type strain (134).</title>
        <authorList>
            <person name="Abt B."/>
            <person name="Foster B."/>
            <person name="Lapidus A."/>
            <person name="Clum A."/>
            <person name="Sun H."/>
            <person name="Pukall R."/>
            <person name="Lucas S."/>
            <person name="Glavina Del Rio T."/>
            <person name="Nolan M."/>
            <person name="Tice H."/>
            <person name="Cheng J.F."/>
            <person name="Pitluck S."/>
            <person name="Liolios K."/>
            <person name="Ivanova N."/>
            <person name="Mavromatis K."/>
            <person name="Ovchinnikova G."/>
            <person name="Pati A."/>
            <person name="Goodwin L."/>
            <person name="Chen A."/>
            <person name="Palaniappan K."/>
            <person name="Land M."/>
            <person name="Hauser L."/>
            <person name="Chang Y.J."/>
            <person name="Jeffries C.D."/>
            <person name="Rohde M."/>
            <person name="Goker M."/>
            <person name="Woyke T."/>
            <person name="Bristow J."/>
            <person name="Eisen J.A."/>
            <person name="Markowitz V."/>
            <person name="Hugenholtz P."/>
            <person name="Kyrpides N.C."/>
            <person name="Klenk H.P."/>
        </authorList>
    </citation>
    <scope>NUCLEOTIDE SEQUENCE [LARGE SCALE GENOMIC DNA]</scope>
    <source>
        <strain evidence="10">ATCC 482 / DSM 20109 / BCRC 11376 / JCM 18109 / NBRC 3775 / NCIMB 8073 / NRS 134</strain>
    </source>
</reference>
<dbReference type="GO" id="GO:0005524">
    <property type="term" value="F:ATP binding"/>
    <property type="evidence" value="ECO:0007669"/>
    <property type="project" value="UniProtKB-KW"/>
</dbReference>
<evidence type="ECO:0000256" key="4">
    <source>
        <dbReference type="ARBA" id="ARBA00022840"/>
    </source>
</evidence>
<protein>
    <submittedName>
        <fullName evidence="9">ABC transporter related protein</fullName>
    </submittedName>
</protein>
<feature type="transmembrane region" description="Helical" evidence="7">
    <location>
        <begin position="31"/>
        <end position="52"/>
    </location>
</feature>
<dbReference type="KEGG" id="cfl:Cfla_3591"/>
<dbReference type="GO" id="GO:0016887">
    <property type="term" value="F:ATP hydrolysis activity"/>
    <property type="evidence" value="ECO:0007669"/>
    <property type="project" value="InterPro"/>
</dbReference>
<dbReference type="Proteomes" id="UP000000849">
    <property type="component" value="Chromosome"/>
</dbReference>
<dbReference type="InterPro" id="IPR017871">
    <property type="entry name" value="ABC_transporter-like_CS"/>
</dbReference>
<dbReference type="InterPro" id="IPR036640">
    <property type="entry name" value="ABC1_TM_sf"/>
</dbReference>
<evidence type="ECO:0000256" key="2">
    <source>
        <dbReference type="ARBA" id="ARBA00022692"/>
    </source>
</evidence>
<dbReference type="RefSeq" id="WP_013118790.1">
    <property type="nucleotide sequence ID" value="NC_014151.1"/>
</dbReference>
<dbReference type="STRING" id="446466.Cfla_3591"/>
<sequence length="623" mass="66895">MTGRVLRTVREALGRQREIARLTARAGSPGLVAGLVVVGVLLGVLPVVFVLATSATVGAIPGYVTAGDATGAWEALVPWLLLASGALAVQQVLAQVEFVAGELLARRIDRVVVDDLLQAVLRTPDVGPLEDPVLLDDLAEATREIDAGHHSPGAGCCGQLALIPRYLQLLGLVTVAGVALGWWAAVVLGGATLMFRYGVRTGLRSYAAVFPALARTGREADYYREIGTRAGAAKEIRVFGLIGWLRGRYVDTYRAWMAPVWVARRRIYLRPYLVYAPVGLVLAGTVLVSAGLAAARGALPVDALVLVVQCVLGALLLGDFYPEADMQTEFGMYARRAIANVERAVDDSPYRAAASDAPTLPVPVPVAAQPVRFSRVGFQYPGTTRRTLDELDLVLEPGRCTAVVGANGAGKTTLVKLLTRLYEPTAGAVLVGDVPIDRVDAREWRRHVSVVFQDFLRYELTLAENIAFGSVEHLDDSETVRAVVRDVGLQDLVDSLPRGLATPLSSRLVDGVDLSGGQWQRIAIARALFAVRQGAGVLVLDEPTASLDVRAEVAFHEEIRRHAAGVTTLLISHRFATVRHADTIVVLGDGRVEERGTHDELMDLGGTYAHLFDLQASRFEEVA</sequence>
<evidence type="ECO:0000259" key="8">
    <source>
        <dbReference type="PROSITE" id="PS50893"/>
    </source>
</evidence>
<accession>D5UDK6</accession>
<organism evidence="9 10">
    <name type="scientific">Cellulomonas flavigena (strain ATCC 482 / DSM 20109 / BCRC 11376 / JCM 18109 / NBRC 3775 / NCIMB 8073 / NRS 134)</name>
    <dbReference type="NCBI Taxonomy" id="446466"/>
    <lineage>
        <taxon>Bacteria</taxon>
        <taxon>Bacillati</taxon>
        <taxon>Actinomycetota</taxon>
        <taxon>Actinomycetes</taxon>
        <taxon>Micrococcales</taxon>
        <taxon>Cellulomonadaceae</taxon>
        <taxon>Cellulomonas</taxon>
    </lineage>
</organism>
<keyword evidence="3" id="KW-0547">Nucleotide-binding</keyword>
<evidence type="ECO:0000313" key="9">
    <source>
        <dbReference type="EMBL" id="ADG76462.1"/>
    </source>
</evidence>
<feature type="transmembrane region" description="Helical" evidence="7">
    <location>
        <begin position="169"/>
        <end position="195"/>
    </location>
</feature>
<dbReference type="HOGENOM" id="CLU_000604_84_3_11"/>
<evidence type="ECO:0000256" key="6">
    <source>
        <dbReference type="ARBA" id="ARBA00023136"/>
    </source>
</evidence>
<evidence type="ECO:0000256" key="3">
    <source>
        <dbReference type="ARBA" id="ARBA00022741"/>
    </source>
</evidence>
<keyword evidence="2 7" id="KW-0812">Transmembrane</keyword>
<gene>
    <name evidence="9" type="ordered locus">Cfla_3591</name>
</gene>
<dbReference type="PANTHER" id="PTHR24221">
    <property type="entry name" value="ATP-BINDING CASSETTE SUB-FAMILY B"/>
    <property type="match status" value="1"/>
</dbReference>
<keyword evidence="10" id="KW-1185">Reference proteome</keyword>
<dbReference type="SMART" id="SM00382">
    <property type="entry name" value="AAA"/>
    <property type="match status" value="1"/>
</dbReference>
<name>D5UDK6_CELFN</name>
<comment type="subcellular location">
    <subcellularLocation>
        <location evidence="1">Cell membrane</location>
        <topology evidence="1">Multi-pass membrane protein</topology>
    </subcellularLocation>
</comment>
<keyword evidence="5 7" id="KW-1133">Transmembrane helix</keyword>
<dbReference type="InterPro" id="IPR003593">
    <property type="entry name" value="AAA+_ATPase"/>
</dbReference>
<dbReference type="Gene3D" id="1.20.1560.10">
    <property type="entry name" value="ABC transporter type 1, transmembrane domain"/>
    <property type="match status" value="1"/>
</dbReference>
<keyword evidence="4" id="KW-0067">ATP-binding</keyword>
<dbReference type="PANTHER" id="PTHR24221:SF646">
    <property type="entry name" value="HAEMOLYSIN SECRETION ATP-BINDING PROTEIN"/>
    <property type="match status" value="1"/>
</dbReference>
<feature type="domain" description="ABC transporter" evidence="8">
    <location>
        <begin position="371"/>
        <end position="614"/>
    </location>
</feature>
<dbReference type="InterPro" id="IPR003439">
    <property type="entry name" value="ABC_transporter-like_ATP-bd"/>
</dbReference>
<keyword evidence="6 7" id="KW-0472">Membrane</keyword>
<dbReference type="SUPFAM" id="SSF52540">
    <property type="entry name" value="P-loop containing nucleoside triphosphate hydrolases"/>
    <property type="match status" value="1"/>
</dbReference>
<evidence type="ECO:0000256" key="7">
    <source>
        <dbReference type="SAM" id="Phobius"/>
    </source>
</evidence>
<dbReference type="InterPro" id="IPR039421">
    <property type="entry name" value="Type_1_exporter"/>
</dbReference>
<evidence type="ECO:0000313" key="10">
    <source>
        <dbReference type="Proteomes" id="UP000000849"/>
    </source>
</evidence>
<evidence type="ECO:0000256" key="5">
    <source>
        <dbReference type="ARBA" id="ARBA00022989"/>
    </source>
</evidence>
<dbReference type="Pfam" id="PF00005">
    <property type="entry name" value="ABC_tran"/>
    <property type="match status" value="1"/>
</dbReference>
<dbReference type="PROSITE" id="PS50893">
    <property type="entry name" value="ABC_TRANSPORTER_2"/>
    <property type="match status" value="1"/>
</dbReference>
<dbReference type="Gene3D" id="3.40.50.300">
    <property type="entry name" value="P-loop containing nucleotide triphosphate hydrolases"/>
    <property type="match status" value="1"/>
</dbReference>
<dbReference type="PROSITE" id="PS00211">
    <property type="entry name" value="ABC_TRANSPORTER_1"/>
    <property type="match status" value="1"/>
</dbReference>
<evidence type="ECO:0000256" key="1">
    <source>
        <dbReference type="ARBA" id="ARBA00004651"/>
    </source>
</evidence>
<dbReference type="GO" id="GO:0034040">
    <property type="term" value="F:ATPase-coupled lipid transmembrane transporter activity"/>
    <property type="evidence" value="ECO:0007669"/>
    <property type="project" value="TreeGrafter"/>
</dbReference>
<dbReference type="eggNOG" id="COG1132">
    <property type="taxonomic scope" value="Bacteria"/>
</dbReference>
<dbReference type="InterPro" id="IPR027417">
    <property type="entry name" value="P-loop_NTPase"/>
</dbReference>
<dbReference type="AlphaFoldDB" id="D5UDK6"/>